<dbReference type="GO" id="GO:0005886">
    <property type="term" value="C:plasma membrane"/>
    <property type="evidence" value="ECO:0007669"/>
    <property type="project" value="UniProtKB-SubCell"/>
</dbReference>
<comment type="caution">
    <text evidence="11">The sequence shown here is derived from an EMBL/GenBank/DDBJ whole genome shotgun (WGS) entry which is preliminary data.</text>
</comment>
<dbReference type="AlphaFoldDB" id="A0A923E7X3"/>
<dbReference type="SMART" id="SM00382">
    <property type="entry name" value="AAA"/>
    <property type="match status" value="1"/>
</dbReference>
<evidence type="ECO:0000256" key="7">
    <source>
        <dbReference type="ARBA" id="ARBA00023004"/>
    </source>
</evidence>
<evidence type="ECO:0000256" key="9">
    <source>
        <dbReference type="ARBA" id="ARBA00023136"/>
    </source>
</evidence>
<evidence type="ECO:0000256" key="1">
    <source>
        <dbReference type="ARBA" id="ARBA00004202"/>
    </source>
</evidence>
<keyword evidence="4" id="KW-0410">Iron transport</keyword>
<evidence type="ECO:0000256" key="4">
    <source>
        <dbReference type="ARBA" id="ARBA00022496"/>
    </source>
</evidence>
<dbReference type="InterPro" id="IPR003593">
    <property type="entry name" value="AAA+_ATPase"/>
</dbReference>
<dbReference type="PANTHER" id="PTHR42771:SF2">
    <property type="entry name" value="IRON(3+)-HYDROXAMATE IMPORT ATP-BINDING PROTEIN FHUC"/>
    <property type="match status" value="1"/>
</dbReference>
<keyword evidence="8" id="KW-0406">Ion transport</keyword>
<dbReference type="PROSITE" id="PS50893">
    <property type="entry name" value="ABC_TRANSPORTER_2"/>
    <property type="match status" value="1"/>
</dbReference>
<feature type="domain" description="ABC transporter" evidence="10">
    <location>
        <begin position="3"/>
        <end position="239"/>
    </location>
</feature>
<dbReference type="GO" id="GO:0016887">
    <property type="term" value="F:ATP hydrolysis activity"/>
    <property type="evidence" value="ECO:0007669"/>
    <property type="project" value="InterPro"/>
</dbReference>
<evidence type="ECO:0000256" key="3">
    <source>
        <dbReference type="ARBA" id="ARBA00022475"/>
    </source>
</evidence>
<comment type="subcellular location">
    <subcellularLocation>
        <location evidence="1">Cell membrane</location>
        <topology evidence="1">Peripheral membrane protein</topology>
    </subcellularLocation>
</comment>
<protein>
    <submittedName>
        <fullName evidence="11">ABC transporter ATP-binding protein</fullName>
    </submittedName>
</protein>
<evidence type="ECO:0000313" key="12">
    <source>
        <dbReference type="Proteomes" id="UP000563151"/>
    </source>
</evidence>
<proteinExistence type="predicted"/>
<dbReference type="CDD" id="cd03214">
    <property type="entry name" value="ABC_Iron-Siderophores_B12_Hemin"/>
    <property type="match status" value="1"/>
</dbReference>
<evidence type="ECO:0000256" key="5">
    <source>
        <dbReference type="ARBA" id="ARBA00022741"/>
    </source>
</evidence>
<reference evidence="11 12" key="1">
    <citation type="submission" date="2020-04" db="EMBL/GenBank/DDBJ databases">
        <title>Genomic insights into acetone-butanol-ethanol (ABE) fermentation by sequencing solventogenic clostridia strains.</title>
        <authorList>
            <person name="Brown S."/>
        </authorList>
    </citation>
    <scope>NUCLEOTIDE SEQUENCE [LARGE SCALE GENOMIC DNA]</scope>
    <source>
        <strain evidence="11 12">DJ011</strain>
    </source>
</reference>
<keyword evidence="2" id="KW-0813">Transport</keyword>
<dbReference type="SUPFAM" id="SSF52540">
    <property type="entry name" value="P-loop containing nucleoside triphosphate hydrolases"/>
    <property type="match status" value="1"/>
</dbReference>
<dbReference type="Proteomes" id="UP000563151">
    <property type="component" value="Unassembled WGS sequence"/>
</dbReference>
<dbReference type="GO" id="GO:0006826">
    <property type="term" value="P:iron ion transport"/>
    <property type="evidence" value="ECO:0007669"/>
    <property type="project" value="UniProtKB-KW"/>
</dbReference>
<dbReference type="InterPro" id="IPR017871">
    <property type="entry name" value="ABC_transporter-like_CS"/>
</dbReference>
<gene>
    <name evidence="11" type="ORF">HGG79_02865</name>
</gene>
<accession>A0A923E7X3</accession>
<dbReference type="InterPro" id="IPR003439">
    <property type="entry name" value="ABC_transporter-like_ATP-bd"/>
</dbReference>
<dbReference type="InterPro" id="IPR051535">
    <property type="entry name" value="Siderophore_ABC-ATPase"/>
</dbReference>
<keyword evidence="12" id="KW-1185">Reference proteome</keyword>
<dbReference type="Gene3D" id="3.40.50.300">
    <property type="entry name" value="P-loop containing nucleotide triphosphate hydrolases"/>
    <property type="match status" value="1"/>
</dbReference>
<dbReference type="InterPro" id="IPR027417">
    <property type="entry name" value="P-loop_NTPase"/>
</dbReference>
<dbReference type="PROSITE" id="PS00211">
    <property type="entry name" value="ABC_TRANSPORTER_1"/>
    <property type="match status" value="1"/>
</dbReference>
<dbReference type="RefSeq" id="WP_035146575.1">
    <property type="nucleotide sequence ID" value="NZ_JAAZWO010000003.1"/>
</dbReference>
<dbReference type="FunFam" id="3.40.50.300:FF:000134">
    <property type="entry name" value="Iron-enterobactin ABC transporter ATP-binding protein"/>
    <property type="match status" value="1"/>
</dbReference>
<evidence type="ECO:0000259" key="10">
    <source>
        <dbReference type="PROSITE" id="PS50893"/>
    </source>
</evidence>
<dbReference type="PANTHER" id="PTHR42771">
    <property type="entry name" value="IRON(3+)-HYDROXAMATE IMPORT ATP-BINDING PROTEIN FHUC"/>
    <property type="match status" value="1"/>
</dbReference>
<keyword evidence="6 11" id="KW-0067">ATP-binding</keyword>
<keyword evidence="9" id="KW-0472">Membrane</keyword>
<dbReference type="Pfam" id="PF00005">
    <property type="entry name" value="ABC_tran"/>
    <property type="match status" value="1"/>
</dbReference>
<keyword evidence="3" id="KW-1003">Cell membrane</keyword>
<evidence type="ECO:0000256" key="8">
    <source>
        <dbReference type="ARBA" id="ARBA00023065"/>
    </source>
</evidence>
<evidence type="ECO:0000313" key="11">
    <source>
        <dbReference type="EMBL" id="MBC2396724.1"/>
    </source>
</evidence>
<name>A0A923E7X3_CLOTT</name>
<keyword evidence="7" id="KW-0408">Iron</keyword>
<dbReference type="EMBL" id="JAAZWO010000003">
    <property type="protein sequence ID" value="MBC2396724.1"/>
    <property type="molecule type" value="Genomic_DNA"/>
</dbReference>
<sequence>MSISSKNLTLAYGDNIVLKDINIIIPKNKITILVGSNGCGKSTLLKTISRLLKPAQGSVFLEDSNIFEKSSKEISKKLAILTQAPEAPTDLTVFNLVKQGRYPYQTWFNQWSKEDEKMVDYALNKTGLIDIKHKKISDLSGGQKQRVWIAMALAQQTDIILLDEPTNHLDIKYKIEVLDLLKDLNKHAKRTIIIVLHDINLACRYADYIIAIKNGKVYSEGKPEEIITEKLISDVFDINSKVVPCPVFKTPTCIPYKYIGNTG</sequence>
<organism evidence="11 12">
    <name type="scientific">Clostridium tetanomorphum</name>
    <dbReference type="NCBI Taxonomy" id="1553"/>
    <lineage>
        <taxon>Bacteria</taxon>
        <taxon>Bacillati</taxon>
        <taxon>Bacillota</taxon>
        <taxon>Clostridia</taxon>
        <taxon>Eubacteriales</taxon>
        <taxon>Clostridiaceae</taxon>
        <taxon>Clostridium</taxon>
    </lineage>
</organism>
<evidence type="ECO:0000256" key="2">
    <source>
        <dbReference type="ARBA" id="ARBA00022448"/>
    </source>
</evidence>
<dbReference type="GO" id="GO:0005524">
    <property type="term" value="F:ATP binding"/>
    <property type="evidence" value="ECO:0007669"/>
    <property type="project" value="UniProtKB-KW"/>
</dbReference>
<keyword evidence="5" id="KW-0547">Nucleotide-binding</keyword>
<evidence type="ECO:0000256" key="6">
    <source>
        <dbReference type="ARBA" id="ARBA00022840"/>
    </source>
</evidence>